<dbReference type="Proteomes" id="UP000748756">
    <property type="component" value="Unassembled WGS sequence"/>
</dbReference>
<evidence type="ECO:0000256" key="1">
    <source>
        <dbReference type="SAM" id="MobiDB-lite"/>
    </source>
</evidence>
<feature type="region of interest" description="Disordered" evidence="1">
    <location>
        <begin position="195"/>
        <end position="282"/>
    </location>
</feature>
<comment type="caution">
    <text evidence="2">The sequence shown here is derived from an EMBL/GenBank/DDBJ whole genome shotgun (WGS) entry which is preliminary data.</text>
</comment>
<evidence type="ECO:0000313" key="2">
    <source>
        <dbReference type="EMBL" id="KAF9148775.1"/>
    </source>
</evidence>
<organism evidence="2 3">
    <name type="scientific">Linnemannia schmuckeri</name>
    <dbReference type="NCBI Taxonomy" id="64567"/>
    <lineage>
        <taxon>Eukaryota</taxon>
        <taxon>Fungi</taxon>
        <taxon>Fungi incertae sedis</taxon>
        <taxon>Mucoromycota</taxon>
        <taxon>Mortierellomycotina</taxon>
        <taxon>Mortierellomycetes</taxon>
        <taxon>Mortierellales</taxon>
        <taxon>Mortierellaceae</taxon>
        <taxon>Linnemannia</taxon>
    </lineage>
</organism>
<protein>
    <submittedName>
        <fullName evidence="2">Uncharacterized protein</fullName>
    </submittedName>
</protein>
<feature type="compositionally biased region" description="Polar residues" evidence="1">
    <location>
        <begin position="200"/>
        <end position="236"/>
    </location>
</feature>
<sequence>MRCNSATALSKLNTATSTASNLLPRLSRDDAPPGTRTLIIGTMQVTTIRPGTDLVQHYPAILEQNFYTAELVDNHKFFNLSDYHYTEDMIYKALPVLDHAEVSLNLAAREHDAVLAAIQTRMDSEQGKATLQFLSTMQITAGNGAAKISQIRSNLYYTALGIKHEPTKEGSTLKVEEVAAHKAISDLIRTVYATQPLPKATNNDNRTKKNSGSGRSGWQQRPSGSNNDKSNDQPSFSFKKKKCNKQGSDGNSNNSVNKSGSGSSNNNKNKKQEQGNDGEESN</sequence>
<dbReference type="OrthoDB" id="2406827at2759"/>
<dbReference type="EMBL" id="JAAAUQ010000616">
    <property type="protein sequence ID" value="KAF9148775.1"/>
    <property type="molecule type" value="Genomic_DNA"/>
</dbReference>
<accession>A0A9P5RVV6</accession>
<feature type="compositionally biased region" description="Low complexity" evidence="1">
    <location>
        <begin position="247"/>
        <end position="267"/>
    </location>
</feature>
<reference evidence="2" key="1">
    <citation type="journal article" date="2020" name="Fungal Divers.">
        <title>Resolving the Mortierellaceae phylogeny through synthesis of multi-gene phylogenetics and phylogenomics.</title>
        <authorList>
            <person name="Vandepol N."/>
            <person name="Liber J."/>
            <person name="Desiro A."/>
            <person name="Na H."/>
            <person name="Kennedy M."/>
            <person name="Barry K."/>
            <person name="Grigoriev I.V."/>
            <person name="Miller A.N."/>
            <person name="O'Donnell K."/>
            <person name="Stajich J.E."/>
            <person name="Bonito G."/>
        </authorList>
    </citation>
    <scope>NUCLEOTIDE SEQUENCE</scope>
    <source>
        <strain evidence="2">NRRL 6426</strain>
    </source>
</reference>
<proteinExistence type="predicted"/>
<dbReference type="AlphaFoldDB" id="A0A9P5RVV6"/>
<keyword evidence="3" id="KW-1185">Reference proteome</keyword>
<gene>
    <name evidence="2" type="ORF">BG015_009481</name>
</gene>
<evidence type="ECO:0000313" key="3">
    <source>
        <dbReference type="Proteomes" id="UP000748756"/>
    </source>
</evidence>
<name>A0A9P5RVV6_9FUNG</name>